<gene>
    <name evidence="9" type="ORF">FHX47_000008</name>
</gene>
<evidence type="ECO:0000256" key="4">
    <source>
        <dbReference type="ARBA" id="ARBA00022692"/>
    </source>
</evidence>
<organism evidence="9 10">
    <name type="scientific">Garicola koreensis</name>
    <dbReference type="NCBI Taxonomy" id="1262554"/>
    <lineage>
        <taxon>Bacteria</taxon>
        <taxon>Bacillati</taxon>
        <taxon>Actinomycetota</taxon>
        <taxon>Actinomycetes</taxon>
        <taxon>Micrococcales</taxon>
        <taxon>Micrococcaceae</taxon>
        <taxon>Garicola</taxon>
    </lineage>
</organism>
<dbReference type="InterPro" id="IPR051311">
    <property type="entry name" value="DedA_domain"/>
</dbReference>
<evidence type="ECO:0000256" key="5">
    <source>
        <dbReference type="ARBA" id="ARBA00022989"/>
    </source>
</evidence>
<keyword evidence="4 7" id="KW-0812">Transmembrane</keyword>
<accession>A0A7W5TP19</accession>
<dbReference type="InterPro" id="IPR032816">
    <property type="entry name" value="VTT_dom"/>
</dbReference>
<feature type="domain" description="VTT" evidence="8">
    <location>
        <begin position="40"/>
        <end position="165"/>
    </location>
</feature>
<dbReference type="EMBL" id="JACIBT010000001">
    <property type="protein sequence ID" value="MBB3666415.1"/>
    <property type="molecule type" value="Genomic_DNA"/>
</dbReference>
<dbReference type="Proteomes" id="UP000547528">
    <property type="component" value="Unassembled WGS sequence"/>
</dbReference>
<evidence type="ECO:0000256" key="6">
    <source>
        <dbReference type="ARBA" id="ARBA00023136"/>
    </source>
</evidence>
<keyword evidence="5 7" id="KW-1133">Transmembrane helix</keyword>
<keyword evidence="3" id="KW-1003">Cell membrane</keyword>
<dbReference type="PANTHER" id="PTHR42709:SF6">
    <property type="entry name" value="UNDECAPRENYL PHOSPHATE TRANSPORTER A"/>
    <property type="match status" value="1"/>
</dbReference>
<sequence>MGLSDLLEGLNELILDAASGPWTLIGLFVLSVIDGFFPIVPSDTLVLGLGSVSSEPGTPPWFWVIPVAAGGALLGDFIAYRIGRAIGKDRFRWMRRPATQRTLAWARHGLDKRGVFLIFVGRFIPGARVAINFVAGTTRYSIRRFLIIDAIASLVWASWHFSIGAAGTALFDNTLISLVVGIAVATLLGWIFDQLFHRLSRWLDHRGVHIDREGYQDTSDIPVESPVHLRRRRQRGDNDDEEPVS</sequence>
<reference evidence="9 10" key="1">
    <citation type="submission" date="2020-08" db="EMBL/GenBank/DDBJ databases">
        <title>Sequencing the genomes of 1000 actinobacteria strains.</title>
        <authorList>
            <person name="Klenk H.-P."/>
        </authorList>
    </citation>
    <scope>NUCLEOTIDE SEQUENCE [LARGE SCALE GENOMIC DNA]</scope>
    <source>
        <strain evidence="9 10">DSM 28238</strain>
    </source>
</reference>
<feature type="transmembrane region" description="Helical" evidence="7">
    <location>
        <begin position="21"/>
        <end position="40"/>
    </location>
</feature>
<evidence type="ECO:0000313" key="10">
    <source>
        <dbReference type="Proteomes" id="UP000547528"/>
    </source>
</evidence>
<dbReference type="Pfam" id="PF09335">
    <property type="entry name" value="VTT_dom"/>
    <property type="match status" value="1"/>
</dbReference>
<keyword evidence="6 7" id="KW-0472">Membrane</keyword>
<dbReference type="AlphaFoldDB" id="A0A7W5TP19"/>
<evidence type="ECO:0000256" key="3">
    <source>
        <dbReference type="ARBA" id="ARBA00022475"/>
    </source>
</evidence>
<comment type="subcellular location">
    <subcellularLocation>
        <location evidence="1">Cell membrane</location>
        <topology evidence="1">Multi-pass membrane protein</topology>
    </subcellularLocation>
</comment>
<name>A0A7W5TP19_9MICC</name>
<feature type="transmembrane region" description="Helical" evidence="7">
    <location>
        <begin position="175"/>
        <end position="196"/>
    </location>
</feature>
<comment type="similarity">
    <text evidence="2">Belongs to the DedA family.</text>
</comment>
<feature type="transmembrane region" description="Helical" evidence="7">
    <location>
        <begin position="60"/>
        <end position="82"/>
    </location>
</feature>
<comment type="caution">
    <text evidence="9">The sequence shown here is derived from an EMBL/GenBank/DDBJ whole genome shotgun (WGS) entry which is preliminary data.</text>
</comment>
<dbReference type="RefSeq" id="WP_183356870.1">
    <property type="nucleotide sequence ID" value="NZ_BAABKR010000004.1"/>
</dbReference>
<feature type="transmembrane region" description="Helical" evidence="7">
    <location>
        <begin position="145"/>
        <end position="163"/>
    </location>
</feature>
<evidence type="ECO:0000313" key="9">
    <source>
        <dbReference type="EMBL" id="MBB3666415.1"/>
    </source>
</evidence>
<protein>
    <submittedName>
        <fullName evidence="9">Membrane protein DedA with SNARE-associated domain</fullName>
    </submittedName>
</protein>
<evidence type="ECO:0000259" key="8">
    <source>
        <dbReference type="Pfam" id="PF09335"/>
    </source>
</evidence>
<dbReference type="PANTHER" id="PTHR42709">
    <property type="entry name" value="ALKALINE PHOSPHATASE LIKE PROTEIN"/>
    <property type="match status" value="1"/>
</dbReference>
<keyword evidence="10" id="KW-1185">Reference proteome</keyword>
<evidence type="ECO:0000256" key="7">
    <source>
        <dbReference type="SAM" id="Phobius"/>
    </source>
</evidence>
<dbReference type="GO" id="GO:0005886">
    <property type="term" value="C:plasma membrane"/>
    <property type="evidence" value="ECO:0007669"/>
    <property type="project" value="UniProtKB-SubCell"/>
</dbReference>
<evidence type="ECO:0000256" key="1">
    <source>
        <dbReference type="ARBA" id="ARBA00004651"/>
    </source>
</evidence>
<proteinExistence type="inferred from homology"/>
<evidence type="ECO:0000256" key="2">
    <source>
        <dbReference type="ARBA" id="ARBA00010792"/>
    </source>
</evidence>